<dbReference type="AlphaFoldDB" id="A0A9E7K689"/>
<evidence type="ECO:0000313" key="7">
    <source>
        <dbReference type="Proteomes" id="UP001055439"/>
    </source>
</evidence>
<keyword evidence="4" id="KW-0560">Oxidoreductase</keyword>
<protein>
    <submittedName>
        <fullName evidence="6">Cytochrome P450</fullName>
    </submittedName>
</protein>
<dbReference type="Pfam" id="PF00067">
    <property type="entry name" value="p450"/>
    <property type="match status" value="1"/>
</dbReference>
<dbReference type="PANTHER" id="PTHR47955">
    <property type="entry name" value="CYTOCHROME P450 FAMILY 71 PROTEIN"/>
    <property type="match status" value="1"/>
</dbReference>
<keyword evidence="3" id="KW-0479">Metal-binding</keyword>
<dbReference type="Gene3D" id="1.10.630.10">
    <property type="entry name" value="Cytochrome P450"/>
    <property type="match status" value="1"/>
</dbReference>
<dbReference type="SUPFAM" id="SSF48264">
    <property type="entry name" value="Cytochrome P450"/>
    <property type="match status" value="1"/>
</dbReference>
<dbReference type="InterPro" id="IPR036396">
    <property type="entry name" value="Cyt_P450_sf"/>
</dbReference>
<dbReference type="GO" id="GO:0005506">
    <property type="term" value="F:iron ion binding"/>
    <property type="evidence" value="ECO:0007669"/>
    <property type="project" value="InterPro"/>
</dbReference>
<evidence type="ECO:0000313" key="6">
    <source>
        <dbReference type="EMBL" id="URE05497.1"/>
    </source>
</evidence>
<organism evidence="6 7">
    <name type="scientific">Musa troglodytarum</name>
    <name type="common">fe'i banana</name>
    <dbReference type="NCBI Taxonomy" id="320322"/>
    <lineage>
        <taxon>Eukaryota</taxon>
        <taxon>Viridiplantae</taxon>
        <taxon>Streptophyta</taxon>
        <taxon>Embryophyta</taxon>
        <taxon>Tracheophyta</taxon>
        <taxon>Spermatophyta</taxon>
        <taxon>Magnoliopsida</taxon>
        <taxon>Liliopsida</taxon>
        <taxon>Zingiberales</taxon>
        <taxon>Musaceae</taxon>
        <taxon>Musa</taxon>
    </lineage>
</organism>
<keyword evidence="5" id="KW-0408">Iron</keyword>
<dbReference type="PANTHER" id="PTHR47955:SF8">
    <property type="entry name" value="CYTOCHROME P450 71D11-LIKE"/>
    <property type="match status" value="1"/>
</dbReference>
<dbReference type="Proteomes" id="UP001055439">
    <property type="component" value="Chromosome 5"/>
</dbReference>
<reference evidence="6" key="1">
    <citation type="submission" date="2022-05" db="EMBL/GenBank/DDBJ databases">
        <title>The Musa troglodytarum L. genome provides insights into the mechanism of non-climacteric behaviour and enrichment of carotenoids.</title>
        <authorList>
            <person name="Wang J."/>
        </authorList>
    </citation>
    <scope>NUCLEOTIDE SEQUENCE</scope>
    <source>
        <tissue evidence="6">Leaf</tissue>
    </source>
</reference>
<proteinExistence type="inferred from homology"/>
<gene>
    <name evidence="6" type="ORF">MUK42_18950</name>
</gene>
<dbReference type="GO" id="GO:0016705">
    <property type="term" value="F:oxidoreductase activity, acting on paired donors, with incorporation or reduction of molecular oxygen"/>
    <property type="evidence" value="ECO:0007669"/>
    <property type="project" value="InterPro"/>
</dbReference>
<comment type="similarity">
    <text evidence="1">Belongs to the cytochrome P450 family.</text>
</comment>
<accession>A0A9E7K689</accession>
<dbReference type="GO" id="GO:0020037">
    <property type="term" value="F:heme binding"/>
    <property type="evidence" value="ECO:0007669"/>
    <property type="project" value="InterPro"/>
</dbReference>
<keyword evidence="7" id="KW-1185">Reference proteome</keyword>
<keyword evidence="2" id="KW-0349">Heme</keyword>
<evidence type="ECO:0000256" key="2">
    <source>
        <dbReference type="ARBA" id="ARBA00022617"/>
    </source>
</evidence>
<dbReference type="EMBL" id="CP097507">
    <property type="protein sequence ID" value="URE05497.1"/>
    <property type="molecule type" value="Genomic_DNA"/>
</dbReference>
<dbReference type="GO" id="GO:0004497">
    <property type="term" value="F:monooxygenase activity"/>
    <property type="evidence" value="ECO:0007669"/>
    <property type="project" value="InterPro"/>
</dbReference>
<dbReference type="InterPro" id="IPR001128">
    <property type="entry name" value="Cyt_P450"/>
</dbReference>
<evidence type="ECO:0000256" key="3">
    <source>
        <dbReference type="ARBA" id="ARBA00022723"/>
    </source>
</evidence>
<sequence>MLLQLGQVDVVVASSREAAKEILKNQIVTFASRPELLAAKIIGYGPTDIAWSPYGPHWTQLHKLCFTELFSARRI</sequence>
<dbReference type="OrthoDB" id="693165at2759"/>
<name>A0A9E7K689_9LILI</name>
<evidence type="ECO:0000256" key="5">
    <source>
        <dbReference type="ARBA" id="ARBA00023004"/>
    </source>
</evidence>
<evidence type="ECO:0000256" key="4">
    <source>
        <dbReference type="ARBA" id="ARBA00023002"/>
    </source>
</evidence>
<evidence type="ECO:0000256" key="1">
    <source>
        <dbReference type="ARBA" id="ARBA00010617"/>
    </source>
</evidence>